<keyword evidence="6 7" id="KW-0315">Glutamine amidotransferase</keyword>
<feature type="active site" description="Nucleophile" evidence="7 9">
    <location>
        <position position="13"/>
    </location>
</feature>
<evidence type="ECO:0000256" key="10">
    <source>
        <dbReference type="PIRSR" id="PIRSR000485-2"/>
    </source>
</evidence>
<dbReference type="PANTHER" id="PTHR11907">
    <property type="entry name" value="AMIDOPHOSPHORIBOSYLTRANSFERASE"/>
    <property type="match status" value="1"/>
</dbReference>
<dbReference type="eggNOG" id="COG0034">
    <property type="taxonomic scope" value="Bacteria"/>
</dbReference>
<dbReference type="PROSITE" id="PS51278">
    <property type="entry name" value="GATASE_TYPE_2"/>
    <property type="match status" value="1"/>
</dbReference>
<dbReference type="AlphaFoldDB" id="F0SUS8"/>
<feature type="binding site" evidence="7 11">
    <location>
        <position position="394"/>
    </location>
    <ligand>
        <name>[4Fe-4S] cluster</name>
        <dbReference type="ChEBI" id="CHEBI:49883"/>
    </ligand>
</feature>
<evidence type="ECO:0000256" key="6">
    <source>
        <dbReference type="ARBA" id="ARBA00022962"/>
    </source>
</evidence>
<comment type="similarity">
    <text evidence="2 7 8">In the C-terminal section; belongs to the purine/pyrimidine phosphoribosyltransferase family.</text>
</comment>
<feature type="binding site" evidence="7 11">
    <location>
        <position position="446"/>
    </location>
    <ligand>
        <name>[4Fe-4S] cluster</name>
        <dbReference type="ChEBI" id="CHEBI:49883"/>
    </ligand>
</feature>
<dbReference type="PIRSF" id="PIRSF000485">
    <property type="entry name" value="Amd_phspho_trans"/>
    <property type="match status" value="1"/>
</dbReference>
<dbReference type="InterPro" id="IPR017932">
    <property type="entry name" value="GATase_2_dom"/>
</dbReference>
<name>F0SUS8_SYNGF</name>
<dbReference type="InterPro" id="IPR000836">
    <property type="entry name" value="PRTase_dom"/>
</dbReference>
<dbReference type="RefSeq" id="WP_013625509.1">
    <property type="nucleotide sequence ID" value="NC_015172.1"/>
</dbReference>
<evidence type="ECO:0000256" key="3">
    <source>
        <dbReference type="ARBA" id="ARBA00022676"/>
    </source>
</evidence>
<dbReference type="InterPro" id="IPR005854">
    <property type="entry name" value="PurF"/>
</dbReference>
<keyword evidence="7 11" id="KW-0411">Iron-sulfur</keyword>
<dbReference type="OrthoDB" id="9801213at2"/>
<dbReference type="EC" id="2.4.2.14" evidence="7"/>
<feature type="binding site" evidence="7 10">
    <location>
        <position position="295"/>
    </location>
    <ligand>
        <name>Mg(2+)</name>
        <dbReference type="ChEBI" id="CHEBI:18420"/>
    </ligand>
</feature>
<dbReference type="KEGG" id="sgy:Sgly_2357"/>
<comment type="catalytic activity">
    <reaction evidence="7 8">
        <text>5-phospho-beta-D-ribosylamine + L-glutamate + diphosphate = 5-phospho-alpha-D-ribose 1-diphosphate + L-glutamine + H2O</text>
        <dbReference type="Rhea" id="RHEA:14905"/>
        <dbReference type="ChEBI" id="CHEBI:15377"/>
        <dbReference type="ChEBI" id="CHEBI:29985"/>
        <dbReference type="ChEBI" id="CHEBI:33019"/>
        <dbReference type="ChEBI" id="CHEBI:58017"/>
        <dbReference type="ChEBI" id="CHEBI:58359"/>
        <dbReference type="ChEBI" id="CHEBI:58681"/>
        <dbReference type="EC" id="2.4.2.14"/>
    </reaction>
</comment>
<comment type="cofactor">
    <cofactor evidence="7 11">
        <name>[4Fe-4S] cluster</name>
        <dbReference type="ChEBI" id="CHEBI:49883"/>
    </cofactor>
    <text evidence="7 11">Binds 1 [4Fe-4S] cluster per subunit.</text>
</comment>
<evidence type="ECO:0000256" key="11">
    <source>
        <dbReference type="PIRSR" id="PIRSR000485-3"/>
    </source>
</evidence>
<dbReference type="UniPathway" id="UPA00074">
    <property type="reaction ID" value="UER00124"/>
</dbReference>
<feature type="binding site" evidence="7 11">
    <location>
        <position position="443"/>
    </location>
    <ligand>
        <name>[4Fe-4S] cluster</name>
        <dbReference type="ChEBI" id="CHEBI:49883"/>
    </ligand>
</feature>
<evidence type="ECO:0000313" key="14">
    <source>
        <dbReference type="Proteomes" id="UP000007488"/>
    </source>
</evidence>
<reference evidence="13 14" key="1">
    <citation type="journal article" date="2011" name="Stand. Genomic Sci.">
        <title>Complete genome sequence of Syntrophobotulus glycolicus type strain (FlGlyR).</title>
        <authorList>
            <person name="Han C."/>
            <person name="Mwirichia R."/>
            <person name="Chertkov O."/>
            <person name="Held B."/>
            <person name="Lapidus A."/>
            <person name="Nolan M."/>
            <person name="Lucas S."/>
            <person name="Hammon N."/>
            <person name="Deshpande S."/>
            <person name="Cheng J.F."/>
            <person name="Tapia R."/>
            <person name="Goodwin L."/>
            <person name="Pitluck S."/>
            <person name="Huntemann M."/>
            <person name="Liolios K."/>
            <person name="Ivanova N."/>
            <person name="Pagani I."/>
            <person name="Mavromatis K."/>
            <person name="Ovchinikova G."/>
            <person name="Pati A."/>
            <person name="Chen A."/>
            <person name="Palaniappan K."/>
            <person name="Land M."/>
            <person name="Hauser L."/>
            <person name="Brambilla E.M."/>
            <person name="Rohde M."/>
            <person name="Spring S."/>
            <person name="Sikorski J."/>
            <person name="Goker M."/>
            <person name="Woyke T."/>
            <person name="Bristow J."/>
            <person name="Eisen J.A."/>
            <person name="Markowitz V."/>
            <person name="Hugenholtz P."/>
            <person name="Kyrpides N.C."/>
            <person name="Klenk H.P."/>
            <person name="Detter J.C."/>
        </authorList>
    </citation>
    <scope>NUCLEOTIDE SEQUENCE [LARGE SCALE GENOMIC DNA]</scope>
    <source>
        <strain evidence="14">DSM 8271 / FlGlyR</strain>
    </source>
</reference>
<dbReference type="CDD" id="cd00715">
    <property type="entry name" value="GPATase_N"/>
    <property type="match status" value="1"/>
</dbReference>
<evidence type="ECO:0000313" key="13">
    <source>
        <dbReference type="EMBL" id="ADY56644.1"/>
    </source>
</evidence>
<evidence type="ECO:0000256" key="2">
    <source>
        <dbReference type="ARBA" id="ARBA00010138"/>
    </source>
</evidence>
<comment type="function">
    <text evidence="7">Catalyzes the formation of phosphoribosylamine from phosphoribosylpyrophosphate (PRPP) and glutamine.</text>
</comment>
<keyword evidence="5 7" id="KW-0658">Purine biosynthesis</keyword>
<evidence type="ECO:0000256" key="1">
    <source>
        <dbReference type="ARBA" id="ARBA00005209"/>
    </source>
</evidence>
<accession>F0SUS8</accession>
<sequence>MSVPWDDKPKEECGLFGIFAPEQDVSQLTYFGLYALQHRGQESAGIAVSDGRKIQLHKGMGLVSDVFSEEIIESLQGRMAIGHVRYSTTGSSLLTNAQPLVVHFQKGMLALAHNGNLTNAIELREDLNNQGAVFQTTIDSEVILNLIARYYRKSLEDAIIKTMIDIKGAYALVVMAENKVIGVRDPYGIRPLCIGVLDGRYCFASESSALDTIGAEFVRDVQPGEVVTLDENGISSRIGSQASAPAYCSFEYIYFARPDSTLDNINVWESRYQMGVELARECPVDADVVIPIPDSGTPAAIGYAHERGLPIEEGLLKNRYVGRTFIQPTQEMREIAVRIKLNANARVLKGKRVVMIDDSIVRGTTSSKLVEMVKSKGAKEVHLLISSPPVCHSCFYGIDTAEREKLIANKMDIEGIRQFVGADTLYYLSEEGLKRAIGNVPACLACFNGKYPVQVPKDFSKSGLEC</sequence>
<keyword evidence="7 11" id="KW-0408">Iron</keyword>
<dbReference type="NCBIfam" id="TIGR01134">
    <property type="entry name" value="purF"/>
    <property type="match status" value="1"/>
</dbReference>
<dbReference type="SUPFAM" id="SSF53271">
    <property type="entry name" value="PRTase-like"/>
    <property type="match status" value="1"/>
</dbReference>
<dbReference type="Proteomes" id="UP000007488">
    <property type="component" value="Chromosome"/>
</dbReference>
<feature type="binding site" evidence="7 10">
    <location>
        <position position="358"/>
    </location>
    <ligand>
        <name>Mg(2+)</name>
        <dbReference type="ChEBI" id="CHEBI:18420"/>
    </ligand>
</feature>
<dbReference type="STRING" id="645991.Sgly_2357"/>
<proteinExistence type="inferred from homology"/>
<dbReference type="InterPro" id="IPR029055">
    <property type="entry name" value="Ntn_hydrolases_N"/>
</dbReference>
<dbReference type="GO" id="GO:0006189">
    <property type="term" value="P:'de novo' IMP biosynthetic process"/>
    <property type="evidence" value="ECO:0007669"/>
    <property type="project" value="UniProtKB-UniRule"/>
</dbReference>
<dbReference type="Pfam" id="PF13537">
    <property type="entry name" value="GATase_7"/>
    <property type="match status" value="1"/>
</dbReference>
<comment type="pathway">
    <text evidence="1 7 8">Purine metabolism; IMP biosynthesis via de novo pathway; N(1)-(5-phospho-D-ribosyl)glycinamide from 5-phospho-alpha-D-ribose 1-diphosphate: step 1/2.</text>
</comment>
<dbReference type="SUPFAM" id="SSF56235">
    <property type="entry name" value="N-terminal nucleophile aminohydrolases (Ntn hydrolases)"/>
    <property type="match status" value="1"/>
</dbReference>
<dbReference type="Pfam" id="PF00156">
    <property type="entry name" value="Pribosyltran"/>
    <property type="match status" value="1"/>
</dbReference>
<dbReference type="Gene3D" id="3.60.20.10">
    <property type="entry name" value="Glutamine Phosphoribosylpyrophosphate, subunit 1, domain 1"/>
    <property type="match status" value="1"/>
</dbReference>
<feature type="binding site" evidence="7 11">
    <location>
        <position position="248"/>
    </location>
    <ligand>
        <name>[4Fe-4S] cluster</name>
        <dbReference type="ChEBI" id="CHEBI:49883"/>
    </ligand>
</feature>
<dbReference type="HOGENOM" id="CLU_022389_3_1_9"/>
<dbReference type="CDD" id="cd06223">
    <property type="entry name" value="PRTases_typeI"/>
    <property type="match status" value="1"/>
</dbReference>
<evidence type="ECO:0000256" key="5">
    <source>
        <dbReference type="ARBA" id="ARBA00022755"/>
    </source>
</evidence>
<protein>
    <recommendedName>
        <fullName evidence="7">Amidophosphoribosyltransferase</fullName>
        <shortName evidence="7">ATase</shortName>
        <ecNumber evidence="7">2.4.2.14</ecNumber>
    </recommendedName>
    <alternativeName>
        <fullName evidence="7">Glutamine phosphoribosylpyrophosphate amidotransferase</fullName>
        <shortName evidence="7">GPATase</shortName>
    </alternativeName>
</protein>
<dbReference type="GO" id="GO:0004044">
    <property type="term" value="F:amidophosphoribosyltransferase activity"/>
    <property type="evidence" value="ECO:0007669"/>
    <property type="project" value="UniProtKB-UniRule"/>
</dbReference>
<feature type="domain" description="Glutamine amidotransferase type-2" evidence="12">
    <location>
        <begin position="13"/>
        <end position="232"/>
    </location>
</feature>
<keyword evidence="7 10" id="KW-0479">Metal-binding</keyword>
<dbReference type="EMBL" id="CP002547">
    <property type="protein sequence ID" value="ADY56644.1"/>
    <property type="molecule type" value="Genomic_DNA"/>
</dbReference>
<evidence type="ECO:0000256" key="9">
    <source>
        <dbReference type="PIRSR" id="PIRSR000485-1"/>
    </source>
</evidence>
<dbReference type="HAMAP" id="MF_01931">
    <property type="entry name" value="PurF"/>
    <property type="match status" value="1"/>
</dbReference>
<gene>
    <name evidence="7" type="primary">purF</name>
    <name evidence="13" type="ordered locus">Sgly_2357</name>
</gene>
<keyword evidence="4 7" id="KW-0808">Transferase</keyword>
<feature type="binding site" evidence="7 10">
    <location>
        <position position="357"/>
    </location>
    <ligand>
        <name>Mg(2+)</name>
        <dbReference type="ChEBI" id="CHEBI:18420"/>
    </ligand>
</feature>
<evidence type="ECO:0000259" key="12">
    <source>
        <dbReference type="PROSITE" id="PS51278"/>
    </source>
</evidence>
<comment type="cofactor">
    <cofactor evidence="7 10">
        <name>Mg(2+)</name>
        <dbReference type="ChEBI" id="CHEBI:18420"/>
    </cofactor>
    <text evidence="7 10">Binds 1 Mg(2+) ion per subunit.</text>
</comment>
<organism evidence="13 14">
    <name type="scientific">Syntrophobotulus glycolicus (strain DSM 8271 / FlGlyR)</name>
    <dbReference type="NCBI Taxonomy" id="645991"/>
    <lineage>
        <taxon>Bacteria</taxon>
        <taxon>Bacillati</taxon>
        <taxon>Bacillota</taxon>
        <taxon>Clostridia</taxon>
        <taxon>Eubacteriales</taxon>
        <taxon>Desulfitobacteriaceae</taxon>
        <taxon>Syntrophobotulus</taxon>
    </lineage>
</organism>
<dbReference type="Gene3D" id="3.40.50.2020">
    <property type="match status" value="1"/>
</dbReference>
<keyword evidence="7 10" id="KW-0460">Magnesium</keyword>
<evidence type="ECO:0000256" key="8">
    <source>
        <dbReference type="PIRNR" id="PIRNR000485"/>
    </source>
</evidence>
<keyword evidence="14" id="KW-1185">Reference proteome</keyword>
<dbReference type="GO" id="GO:0051539">
    <property type="term" value="F:4 iron, 4 sulfur cluster binding"/>
    <property type="evidence" value="ECO:0007669"/>
    <property type="project" value="UniProtKB-KW"/>
</dbReference>
<keyword evidence="7" id="KW-0004">4Fe-4S</keyword>
<dbReference type="MEROPS" id="C44.001"/>
<dbReference type="GO" id="GO:0000287">
    <property type="term" value="F:magnesium ion binding"/>
    <property type="evidence" value="ECO:0007669"/>
    <property type="project" value="UniProtKB-UniRule"/>
</dbReference>
<reference evidence="14" key="2">
    <citation type="submission" date="2011-02" db="EMBL/GenBank/DDBJ databases">
        <title>The complete genome of Syntrophobotulus glycolicus DSM 8271.</title>
        <authorList>
            <person name="Lucas S."/>
            <person name="Copeland A."/>
            <person name="Lapidus A."/>
            <person name="Bruce D."/>
            <person name="Goodwin L."/>
            <person name="Pitluck S."/>
            <person name="Kyrpides N."/>
            <person name="Mavromatis K."/>
            <person name="Pagani I."/>
            <person name="Ivanova N."/>
            <person name="Mikhailova N."/>
            <person name="Chertkov O."/>
            <person name="Held B."/>
            <person name="Detter J.C."/>
            <person name="Tapia R."/>
            <person name="Han C."/>
            <person name="Land M."/>
            <person name="Hauser L."/>
            <person name="Markowitz V."/>
            <person name="Cheng J.-F."/>
            <person name="Hugenholtz P."/>
            <person name="Woyke T."/>
            <person name="Wu D."/>
            <person name="Spring S."/>
            <person name="Schroeder M."/>
            <person name="Brambilla E."/>
            <person name="Klenk H.-P."/>
            <person name="Eisen J.A."/>
        </authorList>
    </citation>
    <scope>NUCLEOTIDE SEQUENCE [LARGE SCALE GENOMIC DNA]</scope>
    <source>
        <strain evidence="14">DSM 8271 / FlGlyR</strain>
    </source>
</reference>
<evidence type="ECO:0000256" key="7">
    <source>
        <dbReference type="HAMAP-Rule" id="MF_01931"/>
    </source>
</evidence>
<dbReference type="InterPro" id="IPR029057">
    <property type="entry name" value="PRTase-like"/>
</dbReference>
<dbReference type="GO" id="GO:0009113">
    <property type="term" value="P:purine nucleobase biosynthetic process"/>
    <property type="evidence" value="ECO:0007669"/>
    <property type="project" value="UniProtKB-UniRule"/>
</dbReference>
<dbReference type="InterPro" id="IPR035584">
    <property type="entry name" value="PurF_N"/>
</dbReference>
<evidence type="ECO:0000256" key="4">
    <source>
        <dbReference type="ARBA" id="ARBA00022679"/>
    </source>
</evidence>
<keyword evidence="3 7" id="KW-0328">Glycosyltransferase</keyword>